<feature type="binding site" evidence="8">
    <location>
        <begin position="24"/>
        <end position="26"/>
    </location>
    <ligand>
        <name>shikimate</name>
        <dbReference type="ChEBI" id="CHEBI:36208"/>
    </ligand>
</feature>
<dbReference type="InterPro" id="IPR022893">
    <property type="entry name" value="Shikimate_DH_fam"/>
</dbReference>
<dbReference type="GO" id="GO:0004764">
    <property type="term" value="F:shikimate 3-dehydrogenase (NADP+) activity"/>
    <property type="evidence" value="ECO:0007669"/>
    <property type="project" value="UniProtKB-EC"/>
</dbReference>
<evidence type="ECO:0000256" key="6">
    <source>
        <dbReference type="ARBA" id="ARBA00023141"/>
    </source>
</evidence>
<feature type="binding site" evidence="8">
    <location>
        <position position="71"/>
    </location>
    <ligand>
        <name>shikimate</name>
        <dbReference type="ChEBI" id="CHEBI:36208"/>
    </ligand>
</feature>
<feature type="binding site" evidence="8">
    <location>
        <position position="234"/>
    </location>
    <ligand>
        <name>NADP(+)</name>
        <dbReference type="ChEBI" id="CHEBI:58349"/>
    </ligand>
</feature>
<dbReference type="InterPro" id="IPR046346">
    <property type="entry name" value="Aminoacid_DH-like_N_sf"/>
</dbReference>
<dbReference type="EC" id="1.1.1.25" evidence="2 8"/>
<keyword evidence="4 8" id="KW-0521">NADP</keyword>
<dbReference type="NCBIfam" id="TIGR00507">
    <property type="entry name" value="aroE"/>
    <property type="match status" value="1"/>
</dbReference>
<evidence type="ECO:0000313" key="13">
    <source>
        <dbReference type="Proteomes" id="UP001199525"/>
    </source>
</evidence>
<proteinExistence type="inferred from homology"/>
<dbReference type="InterPro" id="IPR041121">
    <property type="entry name" value="SDH_C"/>
</dbReference>
<keyword evidence="13" id="KW-1185">Reference proteome</keyword>
<dbReference type="SUPFAM" id="SSF51735">
    <property type="entry name" value="NAD(P)-binding Rossmann-fold domains"/>
    <property type="match status" value="1"/>
</dbReference>
<feature type="domain" description="SDH C-terminal" evidence="11">
    <location>
        <begin position="257"/>
        <end position="288"/>
    </location>
</feature>
<dbReference type="InterPro" id="IPR006151">
    <property type="entry name" value="Shikm_DH/Glu-tRNA_Rdtase"/>
</dbReference>
<name>A0ABS8I2L7_9NOSO</name>
<feature type="binding site" evidence="8">
    <location>
        <begin position="136"/>
        <end position="140"/>
    </location>
    <ligand>
        <name>NADP(+)</name>
        <dbReference type="ChEBI" id="CHEBI:58349"/>
    </ligand>
</feature>
<protein>
    <recommendedName>
        <fullName evidence="2 8">Shikimate dehydrogenase (NADP(+))</fullName>
        <shortName evidence="8">SDH</shortName>
        <ecNumber evidence="2 8">1.1.1.25</ecNumber>
    </recommendedName>
</protein>
<evidence type="ECO:0000256" key="1">
    <source>
        <dbReference type="ARBA" id="ARBA00004871"/>
    </source>
</evidence>
<dbReference type="InterPro" id="IPR013708">
    <property type="entry name" value="Shikimate_DH-bd_N"/>
</dbReference>
<comment type="pathway">
    <text evidence="1 8">Metabolic intermediate biosynthesis; chorismate biosynthesis; chorismate from D-erythrose 4-phosphate and phosphoenolpyruvate: step 4/7.</text>
</comment>
<dbReference type="InterPro" id="IPR011342">
    <property type="entry name" value="Shikimate_DH"/>
</dbReference>
<dbReference type="Pfam" id="PF01488">
    <property type="entry name" value="Shikimate_DH"/>
    <property type="match status" value="1"/>
</dbReference>
<evidence type="ECO:0000256" key="7">
    <source>
        <dbReference type="ARBA" id="ARBA00049442"/>
    </source>
</evidence>
<dbReference type="Pfam" id="PF18317">
    <property type="entry name" value="SDH_C"/>
    <property type="match status" value="1"/>
</dbReference>
<keyword evidence="3 8" id="KW-0028">Amino-acid biosynthesis</keyword>
<feature type="binding site" evidence="8">
    <location>
        <position position="111"/>
    </location>
    <ligand>
        <name>shikimate</name>
        <dbReference type="ChEBI" id="CHEBI:36208"/>
    </ligand>
</feature>
<comment type="function">
    <text evidence="8">Involved in the biosynthesis of the chorismate, which leads to the biosynthesis of aromatic amino acids. Catalyzes the reversible NADPH linked reduction of 3-dehydroshikimate (DHSA) to yield shikimate (SA).</text>
</comment>
<dbReference type="NCBIfam" id="NF001314">
    <property type="entry name" value="PRK00258.2-2"/>
    <property type="match status" value="1"/>
</dbReference>
<sequence length="294" mass="32035">MTKERLMTGKTKLLGVIGHPVEHSLSPAMHNAAIAHLGLDYVYLPFPIAPHNLEIAIAGFAAIDVVGFSVTIPHKQAIMPLLSEITPLAQAIGAVNTVSRQNNQWVGTNTDIEGFIAPLQTTYQQDWSQKVVVILGNGGAARAVVAGCHQLGFAKIHVVGRNVQRLQEFANSWNNSPISENLQVHQWEELPKLIPQANLLVNTTPIGMYPKVNESPLSVEEIANLPKGAIAYDLIYIPKPTQFLEQAEKQGAIAINGLEMLVQQGVAALKIWLQQETVPVEVMRQTLQNHLGLG</sequence>
<dbReference type="InterPro" id="IPR036291">
    <property type="entry name" value="NAD(P)-bd_dom_sf"/>
</dbReference>
<evidence type="ECO:0000256" key="5">
    <source>
        <dbReference type="ARBA" id="ARBA00023002"/>
    </source>
</evidence>
<feature type="binding site" evidence="8">
    <location>
        <position position="257"/>
    </location>
    <ligand>
        <name>NADP(+)</name>
        <dbReference type="ChEBI" id="CHEBI:58349"/>
    </ligand>
</feature>
<dbReference type="PANTHER" id="PTHR21089:SF1">
    <property type="entry name" value="BIFUNCTIONAL 3-DEHYDROQUINATE DEHYDRATASE_SHIKIMATE DEHYDROGENASE, CHLOROPLASTIC"/>
    <property type="match status" value="1"/>
</dbReference>
<gene>
    <name evidence="8" type="primary">aroE</name>
    <name evidence="12" type="ORF">LC586_03395</name>
</gene>
<dbReference type="RefSeq" id="WP_229483023.1">
    <property type="nucleotide sequence ID" value="NZ_JAIVFQ010000003.1"/>
</dbReference>
<comment type="caution">
    <text evidence="8">Lacks conserved residue(s) required for the propagation of feature annotation.</text>
</comment>
<reference evidence="12 13" key="1">
    <citation type="journal article" date="2021" name="Microorganisms">
        <title>Genome Evolution of Filamentous Cyanobacterium Nostoc Species: From Facultative Symbiosis to Free Living.</title>
        <authorList>
            <person name="Huo D."/>
            <person name="Li H."/>
            <person name="Cai F."/>
            <person name="Guo X."/>
            <person name="Qiao Z."/>
            <person name="Wang W."/>
            <person name="Yu G."/>
            <person name="Li R."/>
        </authorList>
    </citation>
    <scope>NUCLEOTIDE SEQUENCE [LARGE SCALE GENOMIC DNA]</scope>
    <source>
        <strain evidence="12 13">CHAB 5714</strain>
    </source>
</reference>
<evidence type="ECO:0000313" key="12">
    <source>
        <dbReference type="EMBL" id="MCC5598307.1"/>
    </source>
</evidence>
<comment type="similarity">
    <text evidence="8">Belongs to the shikimate dehydrogenase family.</text>
</comment>
<comment type="catalytic activity">
    <reaction evidence="7 8">
        <text>shikimate + NADP(+) = 3-dehydroshikimate + NADPH + H(+)</text>
        <dbReference type="Rhea" id="RHEA:17737"/>
        <dbReference type="ChEBI" id="CHEBI:15378"/>
        <dbReference type="ChEBI" id="CHEBI:16630"/>
        <dbReference type="ChEBI" id="CHEBI:36208"/>
        <dbReference type="ChEBI" id="CHEBI:57783"/>
        <dbReference type="ChEBI" id="CHEBI:58349"/>
        <dbReference type="EC" id="1.1.1.25"/>
    </reaction>
</comment>
<dbReference type="EMBL" id="JAIVFQ010000003">
    <property type="protein sequence ID" value="MCC5598307.1"/>
    <property type="molecule type" value="Genomic_DNA"/>
</dbReference>
<comment type="caution">
    <text evidence="12">The sequence shown here is derived from an EMBL/GenBank/DDBJ whole genome shotgun (WGS) entry which is preliminary data.</text>
</comment>
<dbReference type="SUPFAM" id="SSF53223">
    <property type="entry name" value="Aminoacid dehydrogenase-like, N-terminal domain"/>
    <property type="match status" value="1"/>
</dbReference>
<feature type="domain" description="Quinate/shikimate 5-dehydrogenase/glutamyl-tRNA reductase" evidence="9">
    <location>
        <begin position="125"/>
        <end position="204"/>
    </location>
</feature>
<feature type="binding site" evidence="8">
    <location>
        <position position="236"/>
    </location>
    <ligand>
        <name>shikimate</name>
        <dbReference type="ChEBI" id="CHEBI:36208"/>
    </ligand>
</feature>
<dbReference type="HAMAP" id="MF_00222">
    <property type="entry name" value="Shikimate_DH_AroE"/>
    <property type="match status" value="1"/>
</dbReference>
<keyword evidence="5 8" id="KW-0560">Oxidoreductase</keyword>
<keyword evidence="6 8" id="KW-0057">Aromatic amino acid biosynthesis</keyword>
<evidence type="ECO:0000259" key="10">
    <source>
        <dbReference type="Pfam" id="PF08501"/>
    </source>
</evidence>
<evidence type="ECO:0000256" key="2">
    <source>
        <dbReference type="ARBA" id="ARBA00012962"/>
    </source>
</evidence>
<comment type="subunit">
    <text evidence="8">Homodimer.</text>
</comment>
<evidence type="ECO:0000256" key="4">
    <source>
        <dbReference type="ARBA" id="ARBA00022857"/>
    </source>
</evidence>
<feature type="binding site" evidence="8">
    <location>
        <position position="96"/>
    </location>
    <ligand>
        <name>shikimate</name>
        <dbReference type="ChEBI" id="CHEBI:36208"/>
    </ligand>
</feature>
<evidence type="ECO:0000256" key="8">
    <source>
        <dbReference type="HAMAP-Rule" id="MF_00222"/>
    </source>
</evidence>
<dbReference type="Gene3D" id="3.40.50.720">
    <property type="entry name" value="NAD(P)-binding Rossmann-like Domain"/>
    <property type="match status" value="1"/>
</dbReference>
<dbReference type="CDD" id="cd01065">
    <property type="entry name" value="NAD_bind_Shikimate_DH"/>
    <property type="match status" value="1"/>
</dbReference>
<dbReference type="Pfam" id="PF08501">
    <property type="entry name" value="Shikimate_dh_N"/>
    <property type="match status" value="1"/>
</dbReference>
<feature type="binding site" evidence="8">
    <location>
        <position position="264"/>
    </location>
    <ligand>
        <name>shikimate</name>
        <dbReference type="ChEBI" id="CHEBI:36208"/>
    </ligand>
</feature>
<feature type="domain" description="Shikimate dehydrogenase substrate binding N-terminal" evidence="10">
    <location>
        <begin position="16"/>
        <end position="98"/>
    </location>
</feature>
<dbReference type="Proteomes" id="UP001199525">
    <property type="component" value="Unassembled WGS sequence"/>
</dbReference>
<evidence type="ECO:0000259" key="11">
    <source>
        <dbReference type="Pfam" id="PF18317"/>
    </source>
</evidence>
<evidence type="ECO:0000256" key="3">
    <source>
        <dbReference type="ARBA" id="ARBA00022605"/>
    </source>
</evidence>
<evidence type="ECO:0000259" key="9">
    <source>
        <dbReference type="Pfam" id="PF01488"/>
    </source>
</evidence>
<accession>A0ABS8I2L7</accession>
<organism evidence="12 13">
    <name type="scientific">Nostoc favosum CHAB5714</name>
    <dbReference type="NCBI Taxonomy" id="2780399"/>
    <lineage>
        <taxon>Bacteria</taxon>
        <taxon>Bacillati</taxon>
        <taxon>Cyanobacteriota</taxon>
        <taxon>Cyanophyceae</taxon>
        <taxon>Nostocales</taxon>
        <taxon>Nostocaceae</taxon>
        <taxon>Nostoc</taxon>
        <taxon>Nostoc favosum</taxon>
    </lineage>
</organism>
<feature type="active site" description="Proton acceptor" evidence="8">
    <location>
        <position position="75"/>
    </location>
</feature>
<dbReference type="Gene3D" id="3.40.50.10860">
    <property type="entry name" value="Leucine Dehydrogenase, chain A, domain 1"/>
    <property type="match status" value="1"/>
</dbReference>
<dbReference type="PANTHER" id="PTHR21089">
    <property type="entry name" value="SHIKIMATE DEHYDROGENASE"/>
    <property type="match status" value="1"/>
</dbReference>